<dbReference type="CDD" id="cd10536">
    <property type="entry name" value="SET_SMYD4"/>
    <property type="match status" value="1"/>
</dbReference>
<keyword evidence="10" id="KW-0539">Nucleus</keyword>
<comment type="subcellular location">
    <subcellularLocation>
        <location evidence="2">Cytoplasm</location>
    </subcellularLocation>
    <subcellularLocation>
        <location evidence="1">Nucleus</location>
    </subcellularLocation>
</comment>
<comment type="function">
    <text evidence="12">Protein-lysine N-methyltransferase. Monomethylates PRMT5, modulating its transcriptional activity. May also act as a histone methyltransferase. Plays a critical role in cardiac development. Acts as a key epigenetic regulator of gene expression during cardiac development via its dual activities as a methyltransferase and negative regulator of HDAC1.</text>
</comment>
<dbReference type="InterPro" id="IPR044421">
    <property type="entry name" value="SMYD4_SET"/>
</dbReference>
<dbReference type="GO" id="GO:0007507">
    <property type="term" value="P:heart development"/>
    <property type="evidence" value="ECO:0007669"/>
    <property type="project" value="TreeGrafter"/>
</dbReference>
<feature type="domain" description="SET" evidence="17">
    <location>
        <begin position="231"/>
        <end position="576"/>
    </location>
</feature>
<dbReference type="SUPFAM" id="SSF144232">
    <property type="entry name" value="HIT/MYND zinc finger-like"/>
    <property type="match status" value="1"/>
</dbReference>
<name>A0AAR2JKU7_PYGNA</name>
<evidence type="ECO:0000256" key="1">
    <source>
        <dbReference type="ARBA" id="ARBA00004123"/>
    </source>
</evidence>
<dbReference type="PROSITE" id="PS50865">
    <property type="entry name" value="ZF_MYND_2"/>
    <property type="match status" value="1"/>
</dbReference>
<dbReference type="InterPro" id="IPR002893">
    <property type="entry name" value="Znf_MYND"/>
</dbReference>
<protein>
    <recommendedName>
        <fullName evidence="13">Protein-lysine N-methyltransferase SMYD4</fullName>
    </recommendedName>
    <alternativeName>
        <fullName evidence="14">SET and MYND domain-containing protein 4</fullName>
    </alternativeName>
</protein>
<dbReference type="Gene3D" id="1.25.40.10">
    <property type="entry name" value="Tetratricopeptide repeat domain"/>
    <property type="match status" value="2"/>
</dbReference>
<evidence type="ECO:0000256" key="5">
    <source>
        <dbReference type="ARBA" id="ARBA00022679"/>
    </source>
</evidence>
<dbReference type="InterPro" id="IPR001214">
    <property type="entry name" value="SET_dom"/>
</dbReference>
<evidence type="ECO:0000259" key="17">
    <source>
        <dbReference type="PROSITE" id="PS50280"/>
    </source>
</evidence>
<dbReference type="GO" id="GO:0005737">
    <property type="term" value="C:cytoplasm"/>
    <property type="evidence" value="ECO:0007669"/>
    <property type="project" value="UniProtKB-SubCell"/>
</dbReference>
<evidence type="ECO:0000256" key="16">
    <source>
        <dbReference type="SAM" id="MobiDB-lite"/>
    </source>
</evidence>
<dbReference type="Proteomes" id="UP001501920">
    <property type="component" value="Chromosome 18"/>
</dbReference>
<proteinExistence type="predicted"/>
<dbReference type="Ensembl" id="ENSPNAT00000042891.1">
    <property type="protein sequence ID" value="ENSPNAP00000050824.1"/>
    <property type="gene ID" value="ENSPNAG00000022974.2"/>
</dbReference>
<keyword evidence="8 15" id="KW-0863">Zinc-finger</keyword>
<evidence type="ECO:0000256" key="2">
    <source>
        <dbReference type="ARBA" id="ARBA00004496"/>
    </source>
</evidence>
<evidence type="ECO:0000259" key="18">
    <source>
        <dbReference type="PROSITE" id="PS50865"/>
    </source>
</evidence>
<dbReference type="Gene3D" id="2.170.270.10">
    <property type="entry name" value="SET domain"/>
    <property type="match status" value="2"/>
</dbReference>
<dbReference type="AlphaFoldDB" id="A0AAR2JKU7"/>
<evidence type="ECO:0000256" key="9">
    <source>
        <dbReference type="ARBA" id="ARBA00022833"/>
    </source>
</evidence>
<evidence type="ECO:0000256" key="11">
    <source>
        <dbReference type="ARBA" id="ARBA00048985"/>
    </source>
</evidence>
<dbReference type="InterPro" id="IPR052097">
    <property type="entry name" value="SET-MYND_domain_protein"/>
</dbReference>
<evidence type="ECO:0000256" key="8">
    <source>
        <dbReference type="ARBA" id="ARBA00022771"/>
    </source>
</evidence>
<evidence type="ECO:0000256" key="12">
    <source>
        <dbReference type="ARBA" id="ARBA00093423"/>
    </source>
</evidence>
<evidence type="ECO:0000256" key="4">
    <source>
        <dbReference type="ARBA" id="ARBA00022603"/>
    </source>
</evidence>
<organism evidence="19 20">
    <name type="scientific">Pygocentrus nattereri</name>
    <name type="common">Red-bellied piranha</name>
    <dbReference type="NCBI Taxonomy" id="42514"/>
    <lineage>
        <taxon>Eukaryota</taxon>
        <taxon>Metazoa</taxon>
        <taxon>Chordata</taxon>
        <taxon>Craniata</taxon>
        <taxon>Vertebrata</taxon>
        <taxon>Euteleostomi</taxon>
        <taxon>Actinopterygii</taxon>
        <taxon>Neopterygii</taxon>
        <taxon>Teleostei</taxon>
        <taxon>Ostariophysi</taxon>
        <taxon>Characiformes</taxon>
        <taxon>Characoidei</taxon>
        <taxon>Pygocentrus</taxon>
    </lineage>
</organism>
<feature type="region of interest" description="Disordered" evidence="16">
    <location>
        <begin position="363"/>
        <end position="398"/>
    </location>
</feature>
<dbReference type="PANTHER" id="PTHR46165">
    <property type="entry name" value="SET AND MYND DOMAIN-CONTAINING PROTEIN 4"/>
    <property type="match status" value="1"/>
</dbReference>
<dbReference type="PANTHER" id="PTHR46165:SF2">
    <property type="entry name" value="SET AND MYND DOMAIN-CONTAINING PROTEIN 4"/>
    <property type="match status" value="1"/>
</dbReference>
<keyword evidence="4" id="KW-0489">Methyltransferase</keyword>
<keyword evidence="9" id="KW-0862">Zinc</keyword>
<accession>A0AAR2JKU7</accession>
<keyword evidence="3" id="KW-0963">Cytoplasm</keyword>
<dbReference type="Gene3D" id="1.10.220.160">
    <property type="match status" value="1"/>
</dbReference>
<feature type="domain" description="MYND-type" evidence="18">
    <location>
        <begin position="290"/>
        <end position="329"/>
    </location>
</feature>
<dbReference type="GO" id="GO:0008270">
    <property type="term" value="F:zinc ion binding"/>
    <property type="evidence" value="ECO:0007669"/>
    <property type="project" value="UniProtKB-KW"/>
</dbReference>
<evidence type="ECO:0000256" key="3">
    <source>
        <dbReference type="ARBA" id="ARBA00022490"/>
    </source>
</evidence>
<dbReference type="SUPFAM" id="SSF82199">
    <property type="entry name" value="SET domain"/>
    <property type="match status" value="1"/>
</dbReference>
<dbReference type="GO" id="GO:0008168">
    <property type="term" value="F:methyltransferase activity"/>
    <property type="evidence" value="ECO:0007669"/>
    <property type="project" value="UniProtKB-KW"/>
</dbReference>
<sequence length="809" mass="89091">SSRASAAHSIKSFHVWSPYYFSLSVCNICLSLFSKIKVCKHVTFVGGDLLGFVFRAVIWVVRGGPAVAVSQLPAFSSQWTDICLLSGKPGFDVQEDLEVLSRISERCPVKKSAECAARFREQGNLSFKIKDYRSAALYYSKAACHAGKSTEQLSLCYANRSAALFHLGLYSKCLEDVQRALDEGYPSHLWHKLTVRRTQCLNRLKEQEQPKAPSSKHQTPQTADKKDGNIRPPAVRFTPEKGRHLLVAEDKSAGEVVLEDEAFSFVLIPGDGHDTKTDKACVFGTEHRYCHHCLCLTLSTVPCVGCSYAQYCGQRCASEAWRQYHCLECPAGSELLALGVLAHLALRAALKAGLKEVQRARHRYSNTDDVPTSACVRSDTSKDKPASHSPTSHSDLNVEESSRFSDHSNCYHGSSYLGIYSLLPHVMNHPPSLRFLLAFTMVALSQRLNEVGSFPEAWSCREQEGELGDWREEQSMLGATALRHMMQLRCNAQAVTAVRVKEDGGLAVQSSGEVRIATAVFPVLSLLNHSCCPNTSVSFSLGLSSEAPVSSASGVAVTIRTCKDVAAGQELLHCYGPHCSRMDVGQRQRLLLEQYFFHCHCEVCKMELTAGTRTLATASHGLRCGRCGSSLQARAEVHVCPQSPCNYQISNTELQGRIETLQQRLGRAVQLMENDGLDGALRVLQEAATQADSILMKTHPLQGELADATARVFAALGNWRQAASHLKRSVAAVRCQFGEDSVELGQQLFKLAQLYFNGRDMQSALSVIPSAHRLLSLHCDPHCEELQELQQMEACLRGAVQREDVLTQS</sequence>
<reference evidence="19" key="3">
    <citation type="submission" date="2025-09" db="UniProtKB">
        <authorList>
            <consortium name="Ensembl"/>
        </authorList>
    </citation>
    <scope>IDENTIFICATION</scope>
</reference>
<dbReference type="SUPFAM" id="SSF48452">
    <property type="entry name" value="TPR-like"/>
    <property type="match status" value="2"/>
</dbReference>
<reference evidence="19 20" key="1">
    <citation type="submission" date="2020-10" db="EMBL/GenBank/DDBJ databases">
        <title>Pygocentrus nattereri (red-bellied piranha) genome, fPygNat1, primary haplotype.</title>
        <authorList>
            <person name="Myers G."/>
            <person name="Meyer A."/>
            <person name="Karagic N."/>
            <person name="Pippel M."/>
            <person name="Winkler S."/>
            <person name="Tracey A."/>
            <person name="Wood J."/>
            <person name="Formenti G."/>
            <person name="Howe K."/>
            <person name="Fedrigo O."/>
            <person name="Jarvis E.D."/>
        </authorList>
    </citation>
    <scope>NUCLEOTIDE SEQUENCE [LARGE SCALE GENOMIC DNA]</scope>
</reference>
<evidence type="ECO:0000313" key="19">
    <source>
        <dbReference type="Ensembl" id="ENSPNAP00000050824.1"/>
    </source>
</evidence>
<dbReference type="Pfam" id="PF00856">
    <property type="entry name" value="SET"/>
    <property type="match status" value="1"/>
</dbReference>
<dbReference type="GeneTree" id="ENSGT00730000111079"/>
<dbReference type="GO" id="GO:0042826">
    <property type="term" value="F:histone deacetylase binding"/>
    <property type="evidence" value="ECO:0007669"/>
    <property type="project" value="TreeGrafter"/>
</dbReference>
<evidence type="ECO:0000256" key="6">
    <source>
        <dbReference type="ARBA" id="ARBA00022691"/>
    </source>
</evidence>
<evidence type="ECO:0000256" key="10">
    <source>
        <dbReference type="ARBA" id="ARBA00023242"/>
    </source>
</evidence>
<feature type="region of interest" description="Disordered" evidence="16">
    <location>
        <begin position="205"/>
        <end position="232"/>
    </location>
</feature>
<keyword evidence="7" id="KW-0479">Metal-binding</keyword>
<dbReference type="PROSITE" id="PS50280">
    <property type="entry name" value="SET"/>
    <property type="match status" value="1"/>
</dbReference>
<evidence type="ECO:0000313" key="20">
    <source>
        <dbReference type="Proteomes" id="UP001501920"/>
    </source>
</evidence>
<comment type="catalytic activity">
    <reaction evidence="11">
        <text>L-lysyl-[protein] + S-adenosyl-L-methionine = N(6)-methyl-L-lysyl-[protein] + S-adenosyl-L-homocysteine + H(+)</text>
        <dbReference type="Rhea" id="RHEA:51736"/>
        <dbReference type="Rhea" id="RHEA-COMP:9752"/>
        <dbReference type="Rhea" id="RHEA-COMP:13053"/>
        <dbReference type="ChEBI" id="CHEBI:15378"/>
        <dbReference type="ChEBI" id="CHEBI:29969"/>
        <dbReference type="ChEBI" id="CHEBI:57856"/>
        <dbReference type="ChEBI" id="CHEBI:59789"/>
        <dbReference type="ChEBI" id="CHEBI:61929"/>
    </reaction>
</comment>
<dbReference type="InterPro" id="IPR046341">
    <property type="entry name" value="SET_dom_sf"/>
</dbReference>
<keyword evidence="6" id="KW-0949">S-adenosyl-L-methionine</keyword>
<dbReference type="GO" id="GO:0032259">
    <property type="term" value="P:methylation"/>
    <property type="evidence" value="ECO:0007669"/>
    <property type="project" value="UniProtKB-KW"/>
</dbReference>
<dbReference type="GO" id="GO:0005634">
    <property type="term" value="C:nucleus"/>
    <property type="evidence" value="ECO:0007669"/>
    <property type="project" value="UniProtKB-SubCell"/>
</dbReference>
<evidence type="ECO:0000256" key="15">
    <source>
        <dbReference type="PROSITE-ProRule" id="PRU00134"/>
    </source>
</evidence>
<dbReference type="Gene3D" id="6.10.140.2220">
    <property type="match status" value="1"/>
</dbReference>
<keyword evidence="20" id="KW-1185">Reference proteome</keyword>
<evidence type="ECO:0000256" key="13">
    <source>
        <dbReference type="ARBA" id="ARBA00093635"/>
    </source>
</evidence>
<evidence type="ECO:0000256" key="7">
    <source>
        <dbReference type="ARBA" id="ARBA00022723"/>
    </source>
</evidence>
<reference evidence="19" key="2">
    <citation type="submission" date="2025-08" db="UniProtKB">
        <authorList>
            <consortium name="Ensembl"/>
        </authorList>
    </citation>
    <scope>IDENTIFICATION</scope>
</reference>
<gene>
    <name evidence="19" type="primary">SMYD4</name>
</gene>
<keyword evidence="5" id="KW-0808">Transferase</keyword>
<dbReference type="InterPro" id="IPR011990">
    <property type="entry name" value="TPR-like_helical_dom_sf"/>
</dbReference>
<evidence type="ECO:0000256" key="14">
    <source>
        <dbReference type="ARBA" id="ARBA00093680"/>
    </source>
</evidence>